<proteinExistence type="predicted"/>
<dbReference type="OrthoDB" id="5343383at2759"/>
<comment type="caution">
    <text evidence="2">The sequence shown here is derived from an EMBL/GenBank/DDBJ whole genome shotgun (WGS) entry which is preliminary data.</text>
</comment>
<reference evidence="2" key="1">
    <citation type="journal article" date="2020" name="Stud. Mycol.">
        <title>101 Dothideomycetes genomes: a test case for predicting lifestyles and emergence of pathogens.</title>
        <authorList>
            <person name="Haridas S."/>
            <person name="Albert R."/>
            <person name="Binder M."/>
            <person name="Bloem J."/>
            <person name="Labutti K."/>
            <person name="Salamov A."/>
            <person name="Andreopoulos B."/>
            <person name="Baker S."/>
            <person name="Barry K."/>
            <person name="Bills G."/>
            <person name="Bluhm B."/>
            <person name="Cannon C."/>
            <person name="Castanera R."/>
            <person name="Culley D."/>
            <person name="Daum C."/>
            <person name="Ezra D."/>
            <person name="Gonzalez J."/>
            <person name="Henrissat B."/>
            <person name="Kuo A."/>
            <person name="Liang C."/>
            <person name="Lipzen A."/>
            <person name="Lutzoni F."/>
            <person name="Magnuson J."/>
            <person name="Mondo S."/>
            <person name="Nolan M."/>
            <person name="Ohm R."/>
            <person name="Pangilinan J."/>
            <person name="Park H.-J."/>
            <person name="Ramirez L."/>
            <person name="Alfaro M."/>
            <person name="Sun H."/>
            <person name="Tritt A."/>
            <person name="Yoshinaga Y."/>
            <person name="Zwiers L.-H."/>
            <person name="Turgeon B."/>
            <person name="Goodwin S."/>
            <person name="Spatafora J."/>
            <person name="Crous P."/>
            <person name="Grigoriev I."/>
        </authorList>
    </citation>
    <scope>NUCLEOTIDE SEQUENCE</scope>
    <source>
        <strain evidence="2">CBS 260.36</strain>
    </source>
</reference>
<sequence>MLWHNYSKEIEHYNTKFPVLWVDDKWEEDSESQDIEQGSEALKEEEDIEAEDKMEEMRHQCIVWPVTEFFEVLRQQFEQQNVVSLSPLYVKHMDENDGVICATRDIFLQHEWPDLSRYDKAQCMDAVRRILEQDFFVEASAEIASFDY</sequence>
<name>A0A9P4IWA4_9PEZI</name>
<feature type="compositionally biased region" description="Acidic residues" evidence="1">
    <location>
        <begin position="43"/>
        <end position="53"/>
    </location>
</feature>
<dbReference type="Proteomes" id="UP000799439">
    <property type="component" value="Unassembled WGS sequence"/>
</dbReference>
<feature type="region of interest" description="Disordered" evidence="1">
    <location>
        <begin position="32"/>
        <end position="53"/>
    </location>
</feature>
<protein>
    <submittedName>
        <fullName evidence="2">Uncharacterized protein</fullName>
    </submittedName>
</protein>
<dbReference type="AlphaFoldDB" id="A0A9P4IWA4"/>
<dbReference type="EMBL" id="ML996090">
    <property type="protein sequence ID" value="KAF2149706.1"/>
    <property type="molecule type" value="Genomic_DNA"/>
</dbReference>
<gene>
    <name evidence="2" type="ORF">K461DRAFT_270299</name>
</gene>
<accession>A0A9P4IWA4</accession>
<evidence type="ECO:0000256" key="1">
    <source>
        <dbReference type="SAM" id="MobiDB-lite"/>
    </source>
</evidence>
<keyword evidence="3" id="KW-1185">Reference proteome</keyword>
<evidence type="ECO:0000313" key="2">
    <source>
        <dbReference type="EMBL" id="KAF2149706.1"/>
    </source>
</evidence>
<evidence type="ECO:0000313" key="3">
    <source>
        <dbReference type="Proteomes" id="UP000799439"/>
    </source>
</evidence>
<organism evidence="2 3">
    <name type="scientific">Myriangium duriaei CBS 260.36</name>
    <dbReference type="NCBI Taxonomy" id="1168546"/>
    <lineage>
        <taxon>Eukaryota</taxon>
        <taxon>Fungi</taxon>
        <taxon>Dikarya</taxon>
        <taxon>Ascomycota</taxon>
        <taxon>Pezizomycotina</taxon>
        <taxon>Dothideomycetes</taxon>
        <taxon>Dothideomycetidae</taxon>
        <taxon>Myriangiales</taxon>
        <taxon>Myriangiaceae</taxon>
        <taxon>Myriangium</taxon>
    </lineage>
</organism>